<dbReference type="STRING" id="228410.NE0520"/>
<dbReference type="AlphaFoldDB" id="Q82WY4"/>
<dbReference type="KEGG" id="neu:NE0520"/>
<dbReference type="Proteomes" id="UP000001416">
    <property type="component" value="Chromosome"/>
</dbReference>
<evidence type="ECO:0000259" key="2">
    <source>
        <dbReference type="Pfam" id="PF07589"/>
    </source>
</evidence>
<keyword evidence="4" id="KW-1185">Reference proteome</keyword>
<proteinExistence type="predicted"/>
<dbReference type="EMBL" id="AL954747">
    <property type="protein sequence ID" value="CAD84431.1"/>
    <property type="molecule type" value="Genomic_DNA"/>
</dbReference>
<dbReference type="GeneID" id="87105812"/>
<evidence type="ECO:0000313" key="4">
    <source>
        <dbReference type="Proteomes" id="UP000001416"/>
    </source>
</evidence>
<evidence type="ECO:0000256" key="1">
    <source>
        <dbReference type="SAM" id="SignalP"/>
    </source>
</evidence>
<feature type="signal peptide" evidence="1">
    <location>
        <begin position="1"/>
        <end position="21"/>
    </location>
</feature>
<feature type="domain" description="Ice-binding protein C-terminal" evidence="2">
    <location>
        <begin position="237"/>
        <end position="259"/>
    </location>
</feature>
<dbReference type="RefSeq" id="WP_011111150.1">
    <property type="nucleotide sequence ID" value="NC_004757.1"/>
</dbReference>
<keyword evidence="1" id="KW-0732">Signal</keyword>
<protein>
    <recommendedName>
        <fullName evidence="2">Ice-binding protein C-terminal domain-containing protein</fullName>
    </recommendedName>
</protein>
<dbReference type="InterPro" id="IPR013424">
    <property type="entry name" value="Ice-binding_C"/>
</dbReference>
<name>Q82WY4_NITEU</name>
<gene>
    <name evidence="3" type="ordered locus">NE0520</name>
</gene>
<evidence type="ECO:0000313" key="3">
    <source>
        <dbReference type="EMBL" id="CAD84431.1"/>
    </source>
</evidence>
<dbReference type="Pfam" id="PF07589">
    <property type="entry name" value="PEP-CTERM"/>
    <property type="match status" value="1"/>
</dbReference>
<accession>Q82WY4</accession>
<sequence length="262" mass="27782">MKTKFALTLAASTLLVSAAHADPFVNGGFETGNFNGWTVSNSAYRASINNANLTPDWVFANDNYAMHSQIISAGTIDPNVGAAFGSTVYAGNYSARIEDTTWGGYASAITQTVTNYTEDSINFVWKAVLLGAHGVNDAATFKLVLTDLTDGIDLITREYNAASSGSGVDSRFSLSGGNYYTQDWQIETLNINDTLKGHDFMLSLVAADCQPTGHWGYVYLDGFGSVAGGGGDDTNNVPEPATLAILGLGLLGMTATRRRKNS</sequence>
<feature type="chain" id="PRO_5004300237" description="Ice-binding protein C-terminal domain-containing protein" evidence="1">
    <location>
        <begin position="22"/>
        <end position="262"/>
    </location>
</feature>
<dbReference type="HOGENOM" id="CLU_1093078_0_0_4"/>
<dbReference type="NCBIfam" id="TIGR02595">
    <property type="entry name" value="PEP_CTERM"/>
    <property type="match status" value="1"/>
</dbReference>
<reference evidence="3 4" key="1">
    <citation type="journal article" date="2003" name="J. Bacteriol.">
        <title>Complete genome sequence of the ammonia-oxidizing bacterium and obligate chemolithoautotroph Nitrosomonas europaea.</title>
        <authorList>
            <person name="Chain P."/>
            <person name="Lamerdin J."/>
            <person name="Larimer F."/>
            <person name="Regala W."/>
            <person name="Land M."/>
            <person name="Hauser L."/>
            <person name="Hooper A."/>
            <person name="Klotz M."/>
            <person name="Norton J."/>
            <person name="Sayavedra-Soto L."/>
            <person name="Arciero D."/>
            <person name="Hommes N."/>
            <person name="Whittaker M."/>
            <person name="Arp D."/>
        </authorList>
    </citation>
    <scope>NUCLEOTIDE SEQUENCE [LARGE SCALE GENOMIC DNA]</scope>
    <source>
        <strain evidence="4">ATCC 19718 / CIP 103999 / KCTC 2705 / NBRC 14298</strain>
    </source>
</reference>
<organism evidence="3 4">
    <name type="scientific">Nitrosomonas europaea (strain ATCC 19718 / CIP 103999 / KCTC 2705 / NBRC 14298)</name>
    <dbReference type="NCBI Taxonomy" id="228410"/>
    <lineage>
        <taxon>Bacteria</taxon>
        <taxon>Pseudomonadati</taxon>
        <taxon>Pseudomonadota</taxon>
        <taxon>Betaproteobacteria</taxon>
        <taxon>Nitrosomonadales</taxon>
        <taxon>Nitrosomonadaceae</taxon>
        <taxon>Nitrosomonas</taxon>
    </lineage>
</organism>